<dbReference type="Pfam" id="PF00579">
    <property type="entry name" value="tRNA-synt_1b"/>
    <property type="match status" value="1"/>
</dbReference>
<evidence type="ECO:0000256" key="8">
    <source>
        <dbReference type="ARBA" id="ARBA00023146"/>
    </source>
</evidence>
<evidence type="ECO:0000256" key="7">
    <source>
        <dbReference type="ARBA" id="ARBA00022917"/>
    </source>
</evidence>
<feature type="region of interest" description="Disordered" evidence="11">
    <location>
        <begin position="1"/>
        <end position="49"/>
    </location>
</feature>
<proteinExistence type="inferred from homology"/>
<evidence type="ECO:0000256" key="6">
    <source>
        <dbReference type="ARBA" id="ARBA00022840"/>
    </source>
</evidence>
<organism evidence="12 13">
    <name type="scientific">Halosimplex litoreum</name>
    <dbReference type="NCBI Taxonomy" id="1198301"/>
    <lineage>
        <taxon>Archaea</taxon>
        <taxon>Methanobacteriati</taxon>
        <taxon>Methanobacteriota</taxon>
        <taxon>Stenosarchaea group</taxon>
        <taxon>Halobacteria</taxon>
        <taxon>Halobacteriales</taxon>
        <taxon>Haloarculaceae</taxon>
        <taxon>Halosimplex</taxon>
    </lineage>
</organism>
<evidence type="ECO:0000256" key="10">
    <source>
        <dbReference type="RuleBase" id="RU363036"/>
    </source>
</evidence>
<keyword evidence="3" id="KW-0963">Cytoplasm</keyword>
<keyword evidence="7 10" id="KW-0648">Protein biosynthesis</keyword>
<dbReference type="GO" id="GO:0005524">
    <property type="term" value="F:ATP binding"/>
    <property type="evidence" value="ECO:0007669"/>
    <property type="project" value="UniProtKB-KW"/>
</dbReference>
<dbReference type="RefSeq" id="WP_198063514.1">
    <property type="nucleotide sequence ID" value="NZ_CP065856.1"/>
</dbReference>
<evidence type="ECO:0000256" key="4">
    <source>
        <dbReference type="ARBA" id="ARBA00022598"/>
    </source>
</evidence>
<evidence type="ECO:0000313" key="12">
    <source>
        <dbReference type="EMBL" id="QPV64753.1"/>
    </source>
</evidence>
<keyword evidence="13" id="KW-1185">Reference proteome</keyword>
<evidence type="ECO:0000256" key="1">
    <source>
        <dbReference type="ARBA" id="ARBA00005594"/>
    </source>
</evidence>
<dbReference type="SUPFAM" id="SSF52374">
    <property type="entry name" value="Nucleotidylyl transferase"/>
    <property type="match status" value="1"/>
</dbReference>
<dbReference type="EC" id="6.1.1.2" evidence="2 9"/>
<evidence type="ECO:0000256" key="11">
    <source>
        <dbReference type="SAM" id="MobiDB-lite"/>
    </source>
</evidence>
<keyword evidence="6 10" id="KW-0067">ATP-binding</keyword>
<dbReference type="GO" id="GO:0006436">
    <property type="term" value="P:tryptophanyl-tRNA aminoacylation"/>
    <property type="evidence" value="ECO:0007669"/>
    <property type="project" value="UniProtKB-UniRule"/>
</dbReference>
<evidence type="ECO:0000256" key="5">
    <source>
        <dbReference type="ARBA" id="ARBA00022741"/>
    </source>
</evidence>
<sequence>MHDDSATDAQHTDQSAETDAADGDRTAADRTAADRTAADRTDDEEFTVTPYDVAGTVDYDRLLEQFGADRLTDEQVARFPDHPMVRRRVFYAGRDVDRYLAAVEAGETHSIVTGIGPSGPMHLGHVLVFYLAKRLQEETGAYVYIPLSDDEKFYAKDLSFEEIEAATRSNLRDLLAVGFDPERTRIVVDRLDADVLYPQAARVAADITQSTVDATYGDPDNVGLSFYPAMQATHLLLPQLVHGRHPTLVPIAVDQDPHVRVCRDVAAKERFDVDKPGALLGKFLPALDGPGKMSSSSDAPAIELTDDRETVRAKIVQYAHSGGRVDIDEHREHGGDPSVDVAYQYLHTFFEPDDERVEQLAADYRSGALLSGELKGIAAERIGDFLAEHRKRREALGDLATELAPYRLTEKERARLRPSVFA</sequence>
<dbReference type="EMBL" id="CP065856">
    <property type="protein sequence ID" value="QPV64753.1"/>
    <property type="molecule type" value="Genomic_DNA"/>
</dbReference>
<keyword evidence="5 10" id="KW-0547">Nucleotide-binding</keyword>
<dbReference type="NCBIfam" id="TIGR00233">
    <property type="entry name" value="trpS"/>
    <property type="match status" value="1"/>
</dbReference>
<dbReference type="AlphaFoldDB" id="A0A7U3WAV8"/>
<dbReference type="InterPro" id="IPR014729">
    <property type="entry name" value="Rossmann-like_a/b/a_fold"/>
</dbReference>
<dbReference type="FunFam" id="3.40.50.620:FF:000207">
    <property type="entry name" value="Tryptophan--tRNA ligase"/>
    <property type="match status" value="1"/>
</dbReference>
<dbReference type="PRINTS" id="PR01039">
    <property type="entry name" value="TRNASYNTHTRP"/>
</dbReference>
<feature type="compositionally biased region" description="Polar residues" evidence="11">
    <location>
        <begin position="7"/>
        <end position="17"/>
    </location>
</feature>
<dbReference type="Proteomes" id="UP000595001">
    <property type="component" value="Chromosome"/>
</dbReference>
<dbReference type="GO" id="GO:0004830">
    <property type="term" value="F:tryptophan-tRNA ligase activity"/>
    <property type="evidence" value="ECO:0007669"/>
    <property type="project" value="UniProtKB-UniRule"/>
</dbReference>
<dbReference type="Gene3D" id="3.40.50.620">
    <property type="entry name" value="HUPs"/>
    <property type="match status" value="1"/>
</dbReference>
<dbReference type="GO" id="GO:0005737">
    <property type="term" value="C:cytoplasm"/>
    <property type="evidence" value="ECO:0007669"/>
    <property type="project" value="UniProtKB-UniRule"/>
</dbReference>
<dbReference type="PANTHER" id="PTHR10055">
    <property type="entry name" value="TRYPTOPHANYL-TRNA SYNTHETASE"/>
    <property type="match status" value="1"/>
</dbReference>
<dbReference type="Gene3D" id="1.10.240.10">
    <property type="entry name" value="Tyrosyl-Transfer RNA Synthetase"/>
    <property type="match status" value="1"/>
</dbReference>
<evidence type="ECO:0000256" key="2">
    <source>
        <dbReference type="ARBA" id="ARBA00013161"/>
    </source>
</evidence>
<dbReference type="NCBIfam" id="NF008927">
    <property type="entry name" value="PRK12285.1-4"/>
    <property type="match status" value="1"/>
</dbReference>
<keyword evidence="8 10" id="KW-0030">Aminoacyl-tRNA synthetase</keyword>
<gene>
    <name evidence="12" type="ORF">I7X12_09175</name>
</gene>
<evidence type="ECO:0000313" key="13">
    <source>
        <dbReference type="Proteomes" id="UP000595001"/>
    </source>
</evidence>
<name>A0A7U3WAV8_9EURY</name>
<dbReference type="OrthoDB" id="371821at2157"/>
<dbReference type="InterPro" id="IPR002306">
    <property type="entry name" value="Trp-tRNA-ligase"/>
</dbReference>
<keyword evidence="4 10" id="KW-0436">Ligase</keyword>
<dbReference type="GeneID" id="60588662"/>
<accession>A0A7U3WAV8</accession>
<dbReference type="InterPro" id="IPR002305">
    <property type="entry name" value="aa-tRNA-synth_Ic"/>
</dbReference>
<dbReference type="InterPro" id="IPR001412">
    <property type="entry name" value="aa-tRNA-synth_I_CS"/>
</dbReference>
<feature type="compositionally biased region" description="Basic and acidic residues" evidence="11">
    <location>
        <begin position="22"/>
        <end position="40"/>
    </location>
</feature>
<reference evidence="12 13" key="1">
    <citation type="submission" date="2020-12" db="EMBL/GenBank/DDBJ databases">
        <title>Halosimplex halophilum sp. nov. and Halosimplex salinum sp. nov., two new members of the genus Halosimplex.</title>
        <authorList>
            <person name="Cui H.L."/>
        </authorList>
    </citation>
    <scope>NUCLEOTIDE SEQUENCE [LARGE SCALE GENOMIC DNA]</scope>
    <source>
        <strain evidence="12 13">YGH94</strain>
    </source>
</reference>
<protein>
    <recommendedName>
        <fullName evidence="2 9">Tryptophan--tRNA ligase</fullName>
        <ecNumber evidence="2 9">6.1.1.2</ecNumber>
    </recommendedName>
</protein>
<dbReference type="PANTHER" id="PTHR10055:SF1">
    <property type="entry name" value="TRYPTOPHAN--TRNA LIGASE, CYTOPLASMIC"/>
    <property type="match status" value="1"/>
</dbReference>
<dbReference type="PROSITE" id="PS00178">
    <property type="entry name" value="AA_TRNA_LIGASE_I"/>
    <property type="match status" value="1"/>
</dbReference>
<evidence type="ECO:0000256" key="9">
    <source>
        <dbReference type="NCBIfam" id="TIGR00233"/>
    </source>
</evidence>
<comment type="similarity">
    <text evidence="1 10">Belongs to the class-I aminoacyl-tRNA synthetase family.</text>
</comment>
<evidence type="ECO:0000256" key="3">
    <source>
        <dbReference type="ARBA" id="ARBA00022490"/>
    </source>
</evidence>
<dbReference type="KEGG" id="hlt:I7X12_09175"/>